<keyword evidence="3" id="KW-0238">DNA-binding</keyword>
<dbReference type="Pfam" id="PF13966">
    <property type="entry name" value="zf-RVT"/>
    <property type="match status" value="1"/>
</dbReference>
<dbReference type="PROSITE" id="PS50066">
    <property type="entry name" value="MADS_BOX_2"/>
    <property type="match status" value="1"/>
</dbReference>
<dbReference type="Gene3D" id="3.40.1810.10">
    <property type="entry name" value="Transcription factor, MADS-box"/>
    <property type="match status" value="1"/>
</dbReference>
<keyword evidence="9" id="KW-1185">Reference proteome</keyword>
<evidence type="ECO:0000313" key="8">
    <source>
        <dbReference type="EMBL" id="WOK93859.1"/>
    </source>
</evidence>
<dbReference type="PRINTS" id="PR00404">
    <property type="entry name" value="MADSDOMAIN"/>
</dbReference>
<proteinExistence type="predicted"/>
<dbReference type="GO" id="GO:0005634">
    <property type="term" value="C:nucleus"/>
    <property type="evidence" value="ECO:0007669"/>
    <property type="project" value="UniProtKB-SubCell"/>
</dbReference>
<evidence type="ECO:0000256" key="1">
    <source>
        <dbReference type="ARBA" id="ARBA00004123"/>
    </source>
</evidence>
<feature type="domain" description="MADS-box" evidence="7">
    <location>
        <begin position="1"/>
        <end position="61"/>
    </location>
</feature>
<dbReference type="InterPro" id="IPR033896">
    <property type="entry name" value="MEF2-like_N"/>
</dbReference>
<keyword evidence="2" id="KW-0805">Transcription regulation</keyword>
<dbReference type="GO" id="GO:0045944">
    <property type="term" value="P:positive regulation of transcription by RNA polymerase II"/>
    <property type="evidence" value="ECO:0007669"/>
    <property type="project" value="InterPro"/>
</dbReference>
<evidence type="ECO:0000259" key="7">
    <source>
        <dbReference type="PROSITE" id="PS50066"/>
    </source>
</evidence>
<dbReference type="GO" id="GO:0000977">
    <property type="term" value="F:RNA polymerase II transcription regulatory region sequence-specific DNA binding"/>
    <property type="evidence" value="ECO:0007669"/>
    <property type="project" value="InterPro"/>
</dbReference>
<evidence type="ECO:0000256" key="3">
    <source>
        <dbReference type="ARBA" id="ARBA00023125"/>
    </source>
</evidence>
<accession>A0AAQ3JPF5</accession>
<evidence type="ECO:0000256" key="4">
    <source>
        <dbReference type="ARBA" id="ARBA00023163"/>
    </source>
</evidence>
<name>A0AAQ3JPF5_9LILI</name>
<dbReference type="Pfam" id="PF00319">
    <property type="entry name" value="SRF-TF"/>
    <property type="match status" value="1"/>
</dbReference>
<dbReference type="InterPro" id="IPR036879">
    <property type="entry name" value="TF_MADSbox_sf"/>
</dbReference>
<dbReference type="InterPro" id="IPR050142">
    <property type="entry name" value="MADS-box/MEF2_TF"/>
</dbReference>
<dbReference type="GO" id="GO:0046983">
    <property type="term" value="F:protein dimerization activity"/>
    <property type="evidence" value="ECO:0007669"/>
    <property type="project" value="InterPro"/>
</dbReference>
<dbReference type="Proteomes" id="UP001327560">
    <property type="component" value="Chromosome 1"/>
</dbReference>
<dbReference type="InterPro" id="IPR026960">
    <property type="entry name" value="RVT-Znf"/>
</dbReference>
<keyword evidence="4" id="KW-0804">Transcription</keyword>
<dbReference type="EMBL" id="CP136890">
    <property type="protein sequence ID" value="WOK93859.1"/>
    <property type="molecule type" value="Genomic_DNA"/>
</dbReference>
<dbReference type="InterPro" id="IPR002100">
    <property type="entry name" value="TF_MADSbox"/>
</dbReference>
<dbReference type="SUPFAM" id="SSF55455">
    <property type="entry name" value="SRF-like"/>
    <property type="match status" value="1"/>
</dbReference>
<dbReference type="SMART" id="SM00432">
    <property type="entry name" value="MADS"/>
    <property type="match status" value="1"/>
</dbReference>
<dbReference type="FunFam" id="3.40.1810.10:FF:000005">
    <property type="entry name" value="MADS-box transcription factor 21"/>
    <property type="match status" value="1"/>
</dbReference>
<keyword evidence="5" id="KW-0539">Nucleus</keyword>
<evidence type="ECO:0000256" key="5">
    <source>
        <dbReference type="ARBA" id="ARBA00023242"/>
    </source>
</evidence>
<dbReference type="PANTHER" id="PTHR48019">
    <property type="entry name" value="SERUM RESPONSE FACTOR HOMOLOG"/>
    <property type="match status" value="1"/>
</dbReference>
<protein>
    <submittedName>
        <fullName evidence="8">MADS-box transcription factor 3-like isoform X2</fullName>
    </submittedName>
</protein>
<dbReference type="PROSITE" id="PS00350">
    <property type="entry name" value="MADS_BOX_1"/>
    <property type="match status" value="1"/>
</dbReference>
<gene>
    <name evidence="8" type="ORF">Cni_G02560</name>
</gene>
<dbReference type="SUPFAM" id="SSF56219">
    <property type="entry name" value="DNase I-like"/>
    <property type="match status" value="1"/>
</dbReference>
<dbReference type="CDD" id="cd00265">
    <property type="entry name" value="MADS_MEF2_like"/>
    <property type="match status" value="1"/>
</dbReference>
<evidence type="ECO:0000256" key="2">
    <source>
        <dbReference type="ARBA" id="ARBA00023015"/>
    </source>
</evidence>
<evidence type="ECO:0000256" key="6">
    <source>
        <dbReference type="ARBA" id="ARBA00037260"/>
    </source>
</evidence>
<organism evidence="8 9">
    <name type="scientific">Canna indica</name>
    <name type="common">Indian-shot</name>
    <dbReference type="NCBI Taxonomy" id="4628"/>
    <lineage>
        <taxon>Eukaryota</taxon>
        <taxon>Viridiplantae</taxon>
        <taxon>Streptophyta</taxon>
        <taxon>Embryophyta</taxon>
        <taxon>Tracheophyta</taxon>
        <taxon>Spermatophyta</taxon>
        <taxon>Magnoliopsida</taxon>
        <taxon>Liliopsida</taxon>
        <taxon>Zingiberales</taxon>
        <taxon>Cannaceae</taxon>
        <taxon>Canna</taxon>
    </lineage>
</organism>
<sequence>MGRGKIEIKRIENTTNRQVTFCKRRNGLLKKAYELSVLCDADVALVVFSSRGRLYEYATNSVKATIERYKKACNDTTNNGFVSEANAQVKQEFSRVKPIMLKCGMEHSFAVNPSGRKGGLLLAWNSSMDIVVESSNSFFIQVTFPISGYPFTWNNRRHPPKMIEKVLDRFLGTANGNFIWYNCSVIHLEDIDSDHRPILLHELTIQSKSRMFKFDKRWLRNEQVSALINSIWRQRVAGTTQLQFFTKLKKDLWQNGELVGTIPISEIIGSPWLPIEPTFRIHDPSPYASDGILVSSLFVRETHLWNAPRVLEIFHQSVAKEIFLIPIHEGRDSWIWHYTKSENYSVASSYQLAVSSNIEVPPSIIEQDGFPWLSIWKLKTLPKIKMFIWRFIKGRLPTRVALVHRHVPISDIDCALALSYRSRIL</sequence>
<reference evidence="8 9" key="1">
    <citation type="submission" date="2023-10" db="EMBL/GenBank/DDBJ databases">
        <title>Chromosome-scale genome assembly provides insights into flower coloration mechanisms of Canna indica.</title>
        <authorList>
            <person name="Li C."/>
        </authorList>
    </citation>
    <scope>NUCLEOTIDE SEQUENCE [LARGE SCALE GENOMIC DNA]</scope>
    <source>
        <tissue evidence="8">Flower</tissue>
    </source>
</reference>
<dbReference type="AlphaFoldDB" id="A0AAQ3JPF5"/>
<comment type="function">
    <text evidence="6">Probable transcription factor.</text>
</comment>
<dbReference type="InterPro" id="IPR036691">
    <property type="entry name" value="Endo/exonu/phosph_ase_sf"/>
</dbReference>
<comment type="subcellular location">
    <subcellularLocation>
        <location evidence="1">Nucleus</location>
    </subcellularLocation>
</comment>
<evidence type="ECO:0000313" key="9">
    <source>
        <dbReference type="Proteomes" id="UP001327560"/>
    </source>
</evidence>